<name>A0ABY1QTL8_9BURK</name>
<feature type="coiled-coil region" evidence="1">
    <location>
        <begin position="172"/>
        <end position="199"/>
    </location>
</feature>
<organism evidence="2 3">
    <name type="scientific">Noviherbaspirillum suwonense</name>
    <dbReference type="NCBI Taxonomy" id="1224511"/>
    <lineage>
        <taxon>Bacteria</taxon>
        <taxon>Pseudomonadati</taxon>
        <taxon>Pseudomonadota</taxon>
        <taxon>Betaproteobacteria</taxon>
        <taxon>Burkholderiales</taxon>
        <taxon>Oxalobacteraceae</taxon>
        <taxon>Noviherbaspirillum</taxon>
    </lineage>
</organism>
<gene>
    <name evidence="2" type="ORF">SAMN06295970_13211</name>
</gene>
<reference evidence="2 3" key="1">
    <citation type="submission" date="2017-05" db="EMBL/GenBank/DDBJ databases">
        <authorList>
            <person name="Varghese N."/>
            <person name="Submissions S."/>
        </authorList>
    </citation>
    <scope>NUCLEOTIDE SEQUENCE [LARGE SCALE GENOMIC DNA]</scope>
    <source>
        <strain evidence="2 3">DSM 26001</strain>
    </source>
</reference>
<evidence type="ECO:0000313" key="2">
    <source>
        <dbReference type="EMBL" id="SMP79606.1"/>
    </source>
</evidence>
<protein>
    <submittedName>
        <fullName evidence="2">Uncharacterized protein</fullName>
    </submittedName>
</protein>
<sequence length="204" mass="24248">MQEKIGDAPDHKASADEKLKVIVQKRNQDVREYFDKRYVFETIATDIRQLIDLRGKNIDEVLSDMSDIESSLEVVSELFTELGFMTEHGGEFDIDYYRCMRLERRIANRNITELEEIPEEFRDSLGYMLDSDDDEYPRNTASIHDDLRDEYEELGYRLKSYHDFSDYMPEGRKKETQKLKTEREQLNTLLDEFKRAAKSVAYHF</sequence>
<keyword evidence="3" id="KW-1185">Reference proteome</keyword>
<evidence type="ECO:0000256" key="1">
    <source>
        <dbReference type="SAM" id="Coils"/>
    </source>
</evidence>
<dbReference type="Proteomes" id="UP001158049">
    <property type="component" value="Unassembled WGS sequence"/>
</dbReference>
<accession>A0ABY1QTL8</accession>
<proteinExistence type="predicted"/>
<dbReference type="EMBL" id="FXUL01000032">
    <property type="protein sequence ID" value="SMP79606.1"/>
    <property type="molecule type" value="Genomic_DNA"/>
</dbReference>
<keyword evidence="1" id="KW-0175">Coiled coil</keyword>
<dbReference type="RefSeq" id="WP_283445304.1">
    <property type="nucleotide sequence ID" value="NZ_FXUL01000032.1"/>
</dbReference>
<evidence type="ECO:0000313" key="3">
    <source>
        <dbReference type="Proteomes" id="UP001158049"/>
    </source>
</evidence>
<comment type="caution">
    <text evidence="2">The sequence shown here is derived from an EMBL/GenBank/DDBJ whole genome shotgun (WGS) entry which is preliminary data.</text>
</comment>